<dbReference type="GO" id="GO:0006260">
    <property type="term" value="P:DNA replication"/>
    <property type="evidence" value="ECO:0007669"/>
    <property type="project" value="UniProtKB-KW"/>
</dbReference>
<dbReference type="Proteomes" id="UP001162026">
    <property type="component" value="Segment"/>
</dbReference>
<dbReference type="Gene3D" id="3.40.50.300">
    <property type="entry name" value="P-loop containing nucleotide triphosphate hydrolases"/>
    <property type="match status" value="1"/>
</dbReference>
<feature type="region of interest" description="Disordered" evidence="6">
    <location>
        <begin position="1"/>
        <end position="58"/>
    </location>
</feature>
<dbReference type="GO" id="GO:0042025">
    <property type="term" value="C:host cell nucleus"/>
    <property type="evidence" value="ECO:0007669"/>
    <property type="project" value="UniProtKB-SubCell"/>
</dbReference>
<keyword evidence="4" id="KW-0547">Nucleotide-binding</keyword>
<evidence type="ECO:0000256" key="4">
    <source>
        <dbReference type="ARBA" id="ARBA00022741"/>
    </source>
</evidence>
<keyword evidence="3" id="KW-0235">DNA replication</keyword>
<dbReference type="InterPro" id="IPR001257">
    <property type="entry name" value="Parvovirus_NS1_helicase"/>
</dbReference>
<dbReference type="GeneID" id="80541466"/>
<evidence type="ECO:0000313" key="8">
    <source>
        <dbReference type="EMBL" id="QFX66143.1"/>
    </source>
</evidence>
<organism evidence="8 9">
    <name type="scientific">Macaca fascicularis chapparvovirus</name>
    <dbReference type="NCBI Taxonomy" id="2663234"/>
    <lineage>
        <taxon>Viruses</taxon>
        <taxon>Monodnaviria</taxon>
        <taxon>Shotokuvirae</taxon>
        <taxon>Cossaviricota</taxon>
        <taxon>Quintoviricetes</taxon>
        <taxon>Piccovirales</taxon>
        <taxon>Parvoviridae</taxon>
        <taxon>Hamaparvovirinae</taxon>
        <taxon>Chaphamaparvovirus</taxon>
        <taxon>Chaphamaparvovirus primate2</taxon>
    </lineage>
</organism>
<proteinExistence type="predicted"/>
<accession>A0A5P9VJL4</accession>
<evidence type="ECO:0000256" key="2">
    <source>
        <dbReference type="ARBA" id="ARBA00022562"/>
    </source>
</evidence>
<dbReference type="KEGG" id="vg:80541466"/>
<feature type="compositionally biased region" description="Gly residues" evidence="6">
    <location>
        <begin position="592"/>
        <end position="614"/>
    </location>
</feature>
<feature type="compositionally biased region" description="Basic residues" evidence="6">
    <location>
        <begin position="1"/>
        <end position="10"/>
    </location>
</feature>
<feature type="domain" description="SF3 helicase" evidence="7">
    <location>
        <begin position="343"/>
        <end position="490"/>
    </location>
</feature>
<dbReference type="EMBL" id="MN312221">
    <property type="protein sequence ID" value="QFX66143.1"/>
    <property type="molecule type" value="Genomic_DNA"/>
</dbReference>
<evidence type="ECO:0000256" key="1">
    <source>
        <dbReference type="ARBA" id="ARBA00004147"/>
    </source>
</evidence>
<sequence>MHQVPGRHGHHPESPGRTDAGLHPLPPRRGDADVPTGHQTGKAEKEMEGAGRVGGNPERGGLRKYLWTGSACVEKTEVLSTWAMSSGEIETHTANLNMQTWLGLVLVIGKGDGSVLNVEDPRPIAFLMSSIKNVQDFIVVGERNEEGVLHFHVLCKTLMRADSLQRAIQTKWESCKLAAMDDIEDPDPHIEICKCQKAHRPSALASYMIKNPLFVCGFNPANLRYVCSLYYWNAGQKYLERKQEEHRRKQILPQQVLQGGHAITKDILQIIYTHNCLTAEDIFKHDPDLIVQHLHKPGFMQIIKNCLSFVEATRGEWSLQQNSQRYQADPTIIHTCLSHQGLDIDEVDFIFYHWINKSHTKKNTIVLQGPSNTGKSAFIRGLRGMFDTGEICNGQIFCFEGLVGKKLGVWEEPLISPESAEKCKQVFEGANTTVPCKYKKPQPLGRTPIIITTNHNLWRYCTAEENPFKNRCWILPWNQCCDPPILIRRSSHPSCQCGCCKGSGGGEVPADLGTASQMPGGEQPVQPLVPGSSPGRELGAGRAGSVQGTMDPGDTSSRGAPESGTEPLWLHYGFHSTRPGGTTEQRTDEPGPSGGAGSPTGNIGGPSGHHGPGHTGVRIYRSGPGDGFHVEPLEHRGRDDADCRRAGRAGDGSGPTDPDQPGPHRGQHENLREMVELDAGQKSGHQVETQESELGGEVGSLKIPTMVDWCKYFSFLYSQFSSK</sequence>
<dbReference type="InterPro" id="IPR014015">
    <property type="entry name" value="Helicase_SF3_DNA-vir"/>
</dbReference>
<keyword evidence="9" id="KW-1185">Reference proteome</keyword>
<dbReference type="GO" id="GO:0019079">
    <property type="term" value="P:viral genome replication"/>
    <property type="evidence" value="ECO:0007669"/>
    <property type="project" value="InterPro"/>
</dbReference>
<dbReference type="Pfam" id="PF01057">
    <property type="entry name" value="Parvo_NS1"/>
    <property type="match status" value="1"/>
</dbReference>
<feature type="region of interest" description="Disordered" evidence="6">
    <location>
        <begin position="510"/>
        <end position="667"/>
    </location>
</feature>
<dbReference type="SUPFAM" id="SSF52540">
    <property type="entry name" value="P-loop containing nucleoside triphosphate hydrolases"/>
    <property type="match status" value="1"/>
</dbReference>
<keyword evidence="5" id="KW-0067">ATP-binding</keyword>
<evidence type="ECO:0000256" key="3">
    <source>
        <dbReference type="ARBA" id="ARBA00022705"/>
    </source>
</evidence>
<reference evidence="8 9" key="1">
    <citation type="journal article" date="2019" name="Viruses">
        <title>High diversity and novel enteric viruses in fecal viromes of healthy wild and captive thai cynomolgus macaques (macaca fascicularis).</title>
        <authorList>
            <person name="Sawaswong V."/>
            <person name="Fahsbender E."/>
            <person name="Altan E."/>
            <person name="Kemthong T."/>
            <person name="Deng X."/>
            <person name="Malaivijitnond S."/>
            <person name="Payungporn S."/>
            <person name="Delwart E."/>
        </authorList>
    </citation>
    <scope>NUCLEOTIDE SEQUENCE [LARGE SCALE GENOMIC DNA]</scope>
    <source>
        <strain evidence="8">PPT003/MFS01</strain>
    </source>
</reference>
<dbReference type="PROSITE" id="PS51206">
    <property type="entry name" value="SF3_HELICASE_1"/>
    <property type="match status" value="1"/>
</dbReference>
<evidence type="ECO:0000256" key="5">
    <source>
        <dbReference type="ARBA" id="ARBA00022840"/>
    </source>
</evidence>
<dbReference type="GO" id="GO:0005524">
    <property type="term" value="F:ATP binding"/>
    <property type="evidence" value="ECO:0007669"/>
    <property type="project" value="UniProtKB-KW"/>
</dbReference>
<keyword evidence="2" id="KW-1048">Host nucleus</keyword>
<dbReference type="RefSeq" id="YP_010802683.1">
    <property type="nucleotide sequence ID" value="NC_077037.1"/>
</dbReference>
<comment type="subcellular location">
    <subcellularLocation>
        <location evidence="1">Host nucleus</location>
    </subcellularLocation>
</comment>
<evidence type="ECO:0000256" key="6">
    <source>
        <dbReference type="SAM" id="MobiDB-lite"/>
    </source>
</evidence>
<dbReference type="InterPro" id="IPR027417">
    <property type="entry name" value="P-loop_NTPase"/>
</dbReference>
<name>A0A5P9VJL4_9VIRU</name>
<feature type="compositionally biased region" description="Basic and acidic residues" evidence="6">
    <location>
        <begin position="628"/>
        <end position="645"/>
    </location>
</feature>
<evidence type="ECO:0000313" key="9">
    <source>
        <dbReference type="Proteomes" id="UP001162026"/>
    </source>
</evidence>
<protein>
    <submittedName>
        <fullName evidence="8">Nonstructural protein NS1</fullName>
    </submittedName>
</protein>
<evidence type="ECO:0000259" key="7">
    <source>
        <dbReference type="PROSITE" id="PS51206"/>
    </source>
</evidence>